<keyword evidence="4" id="KW-0574">Periplasm</keyword>
<evidence type="ECO:0000256" key="4">
    <source>
        <dbReference type="ARBA" id="ARBA00022764"/>
    </source>
</evidence>
<sequence length="396" mass="43540">MRKILIPLLILGALGYGGYRLYLHLQEPEDANELTLYGNVDLREVNLAFKDSERIDTVLVEEGDAVRTGQVLATLDRERLEENIATTRANMEAQRFAVTRLENGSRPQEIEVARADVERYQAELEIAQQTLDRQVRLLQRDAVAQQDVDDAQATHDVAKARLLAAQKQLDLVLAGPRWEDIKEARARLAALESQYLLLQTQYKDYTLLSPRNGVIRSRLLEPGDIGSPQRPVFSIAIMDPKWIRTYVSETNLGHIAPGMTGNATIDAHPDKSYPGWVGFISPMAEFTPRSVETPELRTDLVYEVRFFVRDPDNDLRLGMPATVHLSLDRGNATAPASPFSLNGTSANASTMSPDTPSMDAPSMDTPSLDGPSARGVVAPPPSAGNANSTGTSEPAQ</sequence>
<keyword evidence="5 6" id="KW-0175">Coiled coil</keyword>
<dbReference type="Gene3D" id="1.10.287.470">
    <property type="entry name" value="Helix hairpin bin"/>
    <property type="match status" value="1"/>
</dbReference>
<evidence type="ECO:0000256" key="2">
    <source>
        <dbReference type="ARBA" id="ARBA00010602"/>
    </source>
</evidence>
<protein>
    <submittedName>
        <fullName evidence="10">Uncharacterized protein</fullName>
    </submittedName>
</protein>
<feature type="compositionally biased region" description="Polar residues" evidence="7">
    <location>
        <begin position="339"/>
        <end position="355"/>
    </location>
</feature>
<comment type="caution">
    <text evidence="10">The sequence shown here is derived from an EMBL/GenBank/DDBJ whole genome shotgun (WGS) entry which is preliminary data.</text>
</comment>
<name>A0A6P1ZF89_9BACT</name>
<evidence type="ECO:0000313" key="10">
    <source>
        <dbReference type="EMBL" id="TVM31382.1"/>
    </source>
</evidence>
<dbReference type="InterPro" id="IPR050465">
    <property type="entry name" value="UPF0194_transport"/>
</dbReference>
<dbReference type="Proteomes" id="UP000434052">
    <property type="component" value="Unassembled WGS sequence"/>
</dbReference>
<evidence type="ECO:0000313" key="11">
    <source>
        <dbReference type="Proteomes" id="UP000434052"/>
    </source>
</evidence>
<feature type="region of interest" description="Disordered" evidence="7">
    <location>
        <begin position="332"/>
        <end position="396"/>
    </location>
</feature>
<dbReference type="OrthoDB" id="9778236at2"/>
<dbReference type="SUPFAM" id="SSF111369">
    <property type="entry name" value="HlyD-like secretion proteins"/>
    <property type="match status" value="1"/>
</dbReference>
<dbReference type="GO" id="GO:0042597">
    <property type="term" value="C:periplasmic space"/>
    <property type="evidence" value="ECO:0007669"/>
    <property type="project" value="UniProtKB-SubCell"/>
</dbReference>
<evidence type="ECO:0000256" key="6">
    <source>
        <dbReference type="SAM" id="Coils"/>
    </source>
</evidence>
<dbReference type="InterPro" id="IPR058792">
    <property type="entry name" value="Beta-barrel_RND_2"/>
</dbReference>
<proteinExistence type="inferred from homology"/>
<dbReference type="Pfam" id="PF25954">
    <property type="entry name" value="Beta-barrel_RND_2"/>
    <property type="match status" value="1"/>
</dbReference>
<evidence type="ECO:0000256" key="3">
    <source>
        <dbReference type="ARBA" id="ARBA00022729"/>
    </source>
</evidence>
<keyword evidence="3" id="KW-0732">Signal</keyword>
<dbReference type="Gene3D" id="2.40.30.170">
    <property type="match status" value="1"/>
</dbReference>
<gene>
    <name evidence="10" type="ORF">DQK91_18470</name>
</gene>
<dbReference type="EMBL" id="QMIF01000016">
    <property type="protein sequence ID" value="TVM31382.1"/>
    <property type="molecule type" value="Genomic_DNA"/>
</dbReference>
<comment type="subcellular location">
    <subcellularLocation>
        <location evidence="1">Periplasm</location>
    </subcellularLocation>
</comment>
<dbReference type="InterPro" id="IPR059052">
    <property type="entry name" value="HH_YbhG-like"/>
</dbReference>
<dbReference type="Gene3D" id="2.40.50.100">
    <property type="match status" value="1"/>
</dbReference>
<feature type="domain" description="CusB-like beta-barrel" evidence="9">
    <location>
        <begin position="242"/>
        <end position="326"/>
    </location>
</feature>
<evidence type="ECO:0000256" key="5">
    <source>
        <dbReference type="ARBA" id="ARBA00023054"/>
    </source>
</evidence>
<feature type="domain" description="YbhG-like alpha-helical hairpin" evidence="8">
    <location>
        <begin position="86"/>
        <end position="202"/>
    </location>
</feature>
<feature type="compositionally biased region" description="Polar residues" evidence="7">
    <location>
        <begin position="384"/>
        <end position="396"/>
    </location>
</feature>
<evidence type="ECO:0000256" key="7">
    <source>
        <dbReference type="SAM" id="MobiDB-lite"/>
    </source>
</evidence>
<dbReference type="PANTHER" id="PTHR32347:SF29">
    <property type="entry name" value="UPF0194 MEMBRANE PROTEIN YBHG"/>
    <property type="match status" value="1"/>
</dbReference>
<evidence type="ECO:0000259" key="9">
    <source>
        <dbReference type="Pfam" id="PF25954"/>
    </source>
</evidence>
<dbReference type="RefSeq" id="WP_144306883.1">
    <property type="nucleotide sequence ID" value="NZ_QMIF01000016.1"/>
</dbReference>
<organism evidence="10 11">
    <name type="scientific">Oceanidesulfovibrio marinus</name>
    <dbReference type="NCBI Taxonomy" id="370038"/>
    <lineage>
        <taxon>Bacteria</taxon>
        <taxon>Pseudomonadati</taxon>
        <taxon>Thermodesulfobacteriota</taxon>
        <taxon>Desulfovibrionia</taxon>
        <taxon>Desulfovibrionales</taxon>
        <taxon>Desulfovibrionaceae</taxon>
        <taxon>Oceanidesulfovibrio</taxon>
    </lineage>
</organism>
<accession>A0A6P1ZF89</accession>
<dbReference type="Pfam" id="PF25881">
    <property type="entry name" value="HH_YBHG"/>
    <property type="match status" value="1"/>
</dbReference>
<evidence type="ECO:0000256" key="1">
    <source>
        <dbReference type="ARBA" id="ARBA00004418"/>
    </source>
</evidence>
<reference evidence="10 11" key="1">
    <citation type="submission" date="2018-06" db="EMBL/GenBank/DDBJ databases">
        <title>Complete genome of Desulfovibrio marinus P48SEP.</title>
        <authorList>
            <person name="Crispim J.S."/>
            <person name="Vidigal P.M.P."/>
            <person name="Silva L.C.F."/>
            <person name="Araujo L.C."/>
            <person name="Laguardia C.N."/>
            <person name="Dias R.S."/>
            <person name="Sousa M.P."/>
            <person name="Paula S.O."/>
            <person name="Silva C."/>
        </authorList>
    </citation>
    <scope>NUCLEOTIDE SEQUENCE [LARGE SCALE GENOMIC DNA]</scope>
    <source>
        <strain evidence="10 11">P48SEP</strain>
    </source>
</reference>
<feature type="coiled-coil region" evidence="6">
    <location>
        <begin position="77"/>
        <end position="201"/>
    </location>
</feature>
<dbReference type="PANTHER" id="PTHR32347">
    <property type="entry name" value="EFFLUX SYSTEM COMPONENT YKNX-RELATED"/>
    <property type="match status" value="1"/>
</dbReference>
<dbReference type="AlphaFoldDB" id="A0A6P1ZF89"/>
<evidence type="ECO:0000259" key="8">
    <source>
        <dbReference type="Pfam" id="PF25881"/>
    </source>
</evidence>
<comment type="similarity">
    <text evidence="2">Belongs to the UPF0194 family.</text>
</comment>